<evidence type="ECO:0000313" key="1">
    <source>
        <dbReference type="EMBL" id="JAD57280.1"/>
    </source>
</evidence>
<dbReference type="EMBL" id="GBRH01240615">
    <property type="protein sequence ID" value="JAD57280.1"/>
    <property type="molecule type" value="Transcribed_RNA"/>
</dbReference>
<reference evidence="1" key="2">
    <citation type="journal article" date="2015" name="Data Brief">
        <title>Shoot transcriptome of the giant reed, Arundo donax.</title>
        <authorList>
            <person name="Barrero R.A."/>
            <person name="Guerrero F.D."/>
            <person name="Moolhuijzen P."/>
            <person name="Goolsby J.A."/>
            <person name="Tidwell J."/>
            <person name="Bellgard S.E."/>
            <person name="Bellgard M.I."/>
        </authorList>
    </citation>
    <scope>NUCLEOTIDE SEQUENCE</scope>
    <source>
        <tissue evidence="1">Shoot tissue taken approximately 20 cm above the soil surface</tissue>
    </source>
</reference>
<dbReference type="AlphaFoldDB" id="A0A0A9B7U1"/>
<protein>
    <submittedName>
        <fullName evidence="1">Uncharacterized protein</fullName>
    </submittedName>
</protein>
<name>A0A0A9B7U1_ARUDO</name>
<reference evidence="1" key="1">
    <citation type="submission" date="2014-09" db="EMBL/GenBank/DDBJ databases">
        <authorList>
            <person name="Magalhaes I.L.F."/>
            <person name="Oliveira U."/>
            <person name="Santos F.R."/>
            <person name="Vidigal T.H.D.A."/>
            <person name="Brescovit A.D."/>
            <person name="Santos A.J."/>
        </authorList>
    </citation>
    <scope>NUCLEOTIDE SEQUENCE</scope>
    <source>
        <tissue evidence="1">Shoot tissue taken approximately 20 cm above the soil surface</tissue>
    </source>
</reference>
<sequence>MQTVTQVKKNSNINEVYRCTFSLMSSSSQ</sequence>
<organism evidence="1">
    <name type="scientific">Arundo donax</name>
    <name type="common">Giant reed</name>
    <name type="synonym">Donax arundinaceus</name>
    <dbReference type="NCBI Taxonomy" id="35708"/>
    <lineage>
        <taxon>Eukaryota</taxon>
        <taxon>Viridiplantae</taxon>
        <taxon>Streptophyta</taxon>
        <taxon>Embryophyta</taxon>
        <taxon>Tracheophyta</taxon>
        <taxon>Spermatophyta</taxon>
        <taxon>Magnoliopsida</taxon>
        <taxon>Liliopsida</taxon>
        <taxon>Poales</taxon>
        <taxon>Poaceae</taxon>
        <taxon>PACMAD clade</taxon>
        <taxon>Arundinoideae</taxon>
        <taxon>Arundineae</taxon>
        <taxon>Arundo</taxon>
    </lineage>
</organism>
<accession>A0A0A9B7U1</accession>
<proteinExistence type="predicted"/>